<evidence type="ECO:0000256" key="6">
    <source>
        <dbReference type="ARBA" id="ARBA00022556"/>
    </source>
</evidence>
<evidence type="ECO:0000256" key="12">
    <source>
        <dbReference type="ARBA" id="ARBA00029757"/>
    </source>
</evidence>
<dbReference type="EC" id="2.7.1.130" evidence="3 13"/>
<evidence type="ECO:0000256" key="2">
    <source>
        <dbReference type="ARBA" id="ARBA00004870"/>
    </source>
</evidence>
<comment type="catalytic activity">
    <reaction evidence="13">
        <text>a lipid A disaccharide + ATP = a lipid IVA + ADP + H(+)</text>
        <dbReference type="Rhea" id="RHEA:67840"/>
        <dbReference type="ChEBI" id="CHEBI:15378"/>
        <dbReference type="ChEBI" id="CHEBI:30616"/>
        <dbReference type="ChEBI" id="CHEBI:176343"/>
        <dbReference type="ChEBI" id="CHEBI:176425"/>
        <dbReference type="ChEBI" id="CHEBI:456216"/>
        <dbReference type="EC" id="2.7.1.130"/>
    </reaction>
</comment>
<sequence length="333" mass="35068">MRAPAFWRETGGAALLLAPLGQVYGALAARRMARAGERADVPVLCVGNFTAGGAGKTPTAIALADALRALGWRPAFLSRGYGGAVREPIRVDLSRHTHQLTGDEPLLLARHAPTVVSPDRVAGAKLAAALGDVIVMDDGLQNPALAKDLRIAVVDGQYGVGNGRCIPAGPLRAPLAAQLGHVEAVLVIGEGAPGAEVARQAQAAGATVLHADLTPDPKAIAALRRDRVFAFAGIGRPDKMFDTLRDAGVTVAEQRAFPDHHRFTRADAAALLGQARTRKLTPVTTEKDLVRLRDVLAPGEERMLRVLPVRLAFRDPAALTALLARLPPVPARR</sequence>
<dbReference type="Pfam" id="PF02606">
    <property type="entry name" value="LpxK"/>
    <property type="match status" value="1"/>
</dbReference>
<evidence type="ECO:0000256" key="7">
    <source>
        <dbReference type="ARBA" id="ARBA00022679"/>
    </source>
</evidence>
<evidence type="ECO:0000256" key="9">
    <source>
        <dbReference type="ARBA" id="ARBA00022777"/>
    </source>
</evidence>
<protein>
    <recommendedName>
        <fullName evidence="4 13">Tetraacyldisaccharide 4'-kinase</fullName>
        <ecNumber evidence="3 13">2.7.1.130</ecNumber>
    </recommendedName>
    <alternativeName>
        <fullName evidence="12 13">Lipid A 4'-kinase</fullName>
    </alternativeName>
</protein>
<keyword evidence="7 13" id="KW-0808">Transferase</keyword>
<evidence type="ECO:0000256" key="11">
    <source>
        <dbReference type="ARBA" id="ARBA00023098"/>
    </source>
</evidence>
<dbReference type="RefSeq" id="WP_406856577.1">
    <property type="nucleotide sequence ID" value="NZ_CP157484.1"/>
</dbReference>
<evidence type="ECO:0000256" key="10">
    <source>
        <dbReference type="ARBA" id="ARBA00022840"/>
    </source>
</evidence>
<organism evidence="14">
    <name type="scientific">Alsobacter sp. KACC 23698</name>
    <dbReference type="NCBI Taxonomy" id="3149229"/>
    <lineage>
        <taxon>Bacteria</taxon>
        <taxon>Pseudomonadati</taxon>
        <taxon>Pseudomonadota</taxon>
        <taxon>Alphaproteobacteria</taxon>
        <taxon>Hyphomicrobiales</taxon>
        <taxon>Alsobacteraceae</taxon>
        <taxon>Alsobacter</taxon>
    </lineage>
</organism>
<keyword evidence="5 13" id="KW-0444">Lipid biosynthesis</keyword>
<dbReference type="GO" id="GO:0005886">
    <property type="term" value="C:plasma membrane"/>
    <property type="evidence" value="ECO:0007669"/>
    <property type="project" value="TreeGrafter"/>
</dbReference>
<evidence type="ECO:0000256" key="13">
    <source>
        <dbReference type="HAMAP-Rule" id="MF_00409"/>
    </source>
</evidence>
<evidence type="ECO:0000256" key="3">
    <source>
        <dbReference type="ARBA" id="ARBA00012071"/>
    </source>
</evidence>
<accession>A0AAU7JHQ5</accession>
<dbReference type="GO" id="GO:0009245">
    <property type="term" value="P:lipid A biosynthetic process"/>
    <property type="evidence" value="ECO:0007669"/>
    <property type="project" value="UniProtKB-UniRule"/>
</dbReference>
<dbReference type="EMBL" id="CP157484">
    <property type="protein sequence ID" value="XBO39730.1"/>
    <property type="molecule type" value="Genomic_DNA"/>
</dbReference>
<evidence type="ECO:0000313" key="14">
    <source>
        <dbReference type="EMBL" id="XBO39730.1"/>
    </source>
</evidence>
<name>A0AAU7JHQ5_9HYPH</name>
<dbReference type="HAMAP" id="MF_00409">
    <property type="entry name" value="LpxK"/>
    <property type="match status" value="1"/>
</dbReference>
<dbReference type="PANTHER" id="PTHR42724:SF1">
    <property type="entry name" value="TETRAACYLDISACCHARIDE 4'-KINASE, MITOCHONDRIAL-RELATED"/>
    <property type="match status" value="1"/>
</dbReference>
<keyword evidence="8 13" id="KW-0547">Nucleotide-binding</keyword>
<proteinExistence type="inferred from homology"/>
<evidence type="ECO:0000256" key="8">
    <source>
        <dbReference type="ARBA" id="ARBA00022741"/>
    </source>
</evidence>
<dbReference type="GO" id="GO:0009244">
    <property type="term" value="P:lipopolysaccharide core region biosynthetic process"/>
    <property type="evidence" value="ECO:0007669"/>
    <property type="project" value="TreeGrafter"/>
</dbReference>
<keyword evidence="10 13" id="KW-0067">ATP-binding</keyword>
<dbReference type="SUPFAM" id="SSF52540">
    <property type="entry name" value="P-loop containing nucleoside triphosphate hydrolases"/>
    <property type="match status" value="1"/>
</dbReference>
<reference evidence="14" key="1">
    <citation type="submission" date="2024-05" db="EMBL/GenBank/DDBJ databases">
        <authorList>
            <person name="Kim S."/>
            <person name="Heo J."/>
            <person name="Choi H."/>
            <person name="Choi Y."/>
            <person name="Kwon S.-W."/>
            <person name="Kim Y."/>
        </authorList>
    </citation>
    <scope>NUCLEOTIDE SEQUENCE</scope>
    <source>
        <strain evidence="14">KACC 23698</strain>
    </source>
</reference>
<evidence type="ECO:0000256" key="1">
    <source>
        <dbReference type="ARBA" id="ARBA00002274"/>
    </source>
</evidence>
<gene>
    <name evidence="13 14" type="primary">lpxK</name>
    <name evidence="14" type="ORF">ABEG18_02795</name>
</gene>
<feature type="binding site" evidence="13">
    <location>
        <begin position="50"/>
        <end position="57"/>
    </location>
    <ligand>
        <name>ATP</name>
        <dbReference type="ChEBI" id="CHEBI:30616"/>
    </ligand>
</feature>
<dbReference type="InterPro" id="IPR003758">
    <property type="entry name" value="LpxK"/>
</dbReference>
<dbReference type="GO" id="GO:0009029">
    <property type="term" value="F:lipid-A 4'-kinase activity"/>
    <property type="evidence" value="ECO:0007669"/>
    <property type="project" value="UniProtKB-UniRule"/>
</dbReference>
<comment type="pathway">
    <text evidence="2 13">Glycolipid biosynthesis; lipid IV(A) biosynthesis; lipid IV(A) from (3R)-3-hydroxytetradecanoyl-[acyl-carrier-protein] and UDP-N-acetyl-alpha-D-glucosamine: step 6/6.</text>
</comment>
<dbReference type="PANTHER" id="PTHR42724">
    <property type="entry name" value="TETRAACYLDISACCHARIDE 4'-KINASE"/>
    <property type="match status" value="1"/>
</dbReference>
<keyword evidence="11 13" id="KW-0443">Lipid metabolism</keyword>
<evidence type="ECO:0000256" key="4">
    <source>
        <dbReference type="ARBA" id="ARBA00016436"/>
    </source>
</evidence>
<evidence type="ECO:0000256" key="5">
    <source>
        <dbReference type="ARBA" id="ARBA00022516"/>
    </source>
</evidence>
<comment type="function">
    <text evidence="1 13">Transfers the gamma-phosphate of ATP to the 4'-position of a tetraacyldisaccharide 1-phosphate intermediate (termed DS-1-P) to form tetraacyldisaccharide 1,4'-bis-phosphate (lipid IVA).</text>
</comment>
<dbReference type="NCBIfam" id="TIGR00682">
    <property type="entry name" value="lpxK"/>
    <property type="match status" value="1"/>
</dbReference>
<comment type="similarity">
    <text evidence="13">Belongs to the LpxK family.</text>
</comment>
<keyword evidence="6 13" id="KW-0441">Lipid A biosynthesis</keyword>
<dbReference type="InterPro" id="IPR027417">
    <property type="entry name" value="P-loop_NTPase"/>
</dbReference>
<keyword evidence="9 13" id="KW-0418">Kinase</keyword>
<dbReference type="GO" id="GO:0005524">
    <property type="term" value="F:ATP binding"/>
    <property type="evidence" value="ECO:0007669"/>
    <property type="project" value="UniProtKB-UniRule"/>
</dbReference>
<dbReference type="AlphaFoldDB" id="A0AAU7JHQ5"/>